<reference evidence="2 3" key="1">
    <citation type="submission" date="2019-11" db="EMBL/GenBank/DDBJ databases">
        <title>Draft genome sequences of five Paenibacillus species of dairy origin.</title>
        <authorList>
            <person name="Olajide A.M."/>
            <person name="Chen S."/>
            <person name="Lapointe G."/>
        </authorList>
    </citation>
    <scope>NUCLEOTIDE SEQUENCE [LARGE SCALE GENOMIC DNA]</scope>
    <source>
        <strain evidence="2 3">12CR55</strain>
    </source>
</reference>
<dbReference type="InterPro" id="IPR000182">
    <property type="entry name" value="GNAT_dom"/>
</dbReference>
<sequence length="269" mass="30465">MQHTLTQDKVELIEKSESDYMLDRMKAIQESPGNPEGVEIKHFGSAIALYSGTMPWPAFNTVKGISTDDFELLDDIIDFYRLRKRKVQFEIVPSRVNQGLLQGLAQRGLYQSGFHTSLYCPIEDNSKIELSDIYIKEITEEEFQIYAAIHCRSTGLSDDGIPHVARNNQILHGRPGWKFFLAMKDNIPSAAGVMHINHKVASLTFAGTLPEFRNSGLHHALIRRRIYEASMSNCSIVVGQAGYLTQSHRNMESIGMKIGYVRTTWTEQL</sequence>
<dbReference type="AlphaFoldDB" id="A0A7X2YX93"/>
<dbReference type="RefSeq" id="WP_155609037.1">
    <property type="nucleotide sequence ID" value="NZ_WNZW01000001.1"/>
</dbReference>
<evidence type="ECO:0000259" key="1">
    <source>
        <dbReference type="PROSITE" id="PS51186"/>
    </source>
</evidence>
<evidence type="ECO:0000313" key="2">
    <source>
        <dbReference type="EMBL" id="MUG43554.1"/>
    </source>
</evidence>
<dbReference type="GO" id="GO:0016747">
    <property type="term" value="F:acyltransferase activity, transferring groups other than amino-acyl groups"/>
    <property type="evidence" value="ECO:0007669"/>
    <property type="project" value="InterPro"/>
</dbReference>
<organism evidence="2 3">
    <name type="scientific">Paenibacillus woosongensis</name>
    <dbReference type="NCBI Taxonomy" id="307580"/>
    <lineage>
        <taxon>Bacteria</taxon>
        <taxon>Bacillati</taxon>
        <taxon>Bacillota</taxon>
        <taxon>Bacilli</taxon>
        <taxon>Bacillales</taxon>
        <taxon>Paenibacillaceae</taxon>
        <taxon>Paenibacillus</taxon>
    </lineage>
</organism>
<dbReference type="InterPro" id="IPR016181">
    <property type="entry name" value="Acyl_CoA_acyltransferase"/>
</dbReference>
<dbReference type="Gene3D" id="3.40.630.30">
    <property type="match status" value="1"/>
</dbReference>
<accession>A0A7X2YX93</accession>
<dbReference type="EMBL" id="WNZW01000001">
    <property type="protein sequence ID" value="MUG43554.1"/>
    <property type="molecule type" value="Genomic_DNA"/>
</dbReference>
<evidence type="ECO:0000313" key="3">
    <source>
        <dbReference type="Proteomes" id="UP000447876"/>
    </source>
</evidence>
<proteinExistence type="predicted"/>
<protein>
    <submittedName>
        <fullName evidence="2">GNAT family N-acetyltransferase</fullName>
    </submittedName>
</protein>
<keyword evidence="2" id="KW-0808">Transferase</keyword>
<name>A0A7X2YX93_9BACL</name>
<dbReference type="PROSITE" id="PS51186">
    <property type="entry name" value="GNAT"/>
    <property type="match status" value="1"/>
</dbReference>
<dbReference type="OrthoDB" id="2350893at2"/>
<feature type="domain" description="N-acetyltransferase" evidence="1">
    <location>
        <begin position="133"/>
        <end position="269"/>
    </location>
</feature>
<dbReference type="SUPFAM" id="SSF55729">
    <property type="entry name" value="Acyl-CoA N-acyltransferases (Nat)"/>
    <property type="match status" value="1"/>
</dbReference>
<gene>
    <name evidence="2" type="ORF">GNP95_00800</name>
</gene>
<dbReference type="Proteomes" id="UP000447876">
    <property type="component" value="Unassembled WGS sequence"/>
</dbReference>
<comment type="caution">
    <text evidence="2">The sequence shown here is derived from an EMBL/GenBank/DDBJ whole genome shotgun (WGS) entry which is preliminary data.</text>
</comment>